<comment type="caution">
    <text evidence="2">The sequence shown here is derived from an EMBL/GenBank/DDBJ whole genome shotgun (WGS) entry which is preliminary data.</text>
</comment>
<keyword evidence="1" id="KW-0732">Signal</keyword>
<sequence length="318" mass="35357">MRRATRMLQLALFFVMGTFGNIDQSYNPERNYRPRNVTELDYYYYPWVGSYYNGSAVFTISDAQVRDRRLDSEIEEDGPIELCSPLENITYSFSYPAILAITETDSEGDRPENTNPIDVALMTSYSNFTKIFSSWGMVTNGAGYDMPFVFESVEMPRPGYSTLGDGKPSFNLTVNENSGNGLPFRVTGSSELRKNPLKVVQMNMTSCSEPIGWWGVVPVTKGEFDGLESVPFPTVQLAFDDASASFSIRSSVLANTLADRSDEDEEAPVTPQISAKLSIEFLGSIDPARSDILSEKAPVTWMRTVGFSNNSMNLGYAM</sequence>
<feature type="signal peptide" evidence="1">
    <location>
        <begin position="1"/>
        <end position="20"/>
    </location>
</feature>
<gene>
    <name evidence="2" type="ORF">BJY01DRAFT_242373</name>
</gene>
<protein>
    <submittedName>
        <fullName evidence="2">Uncharacterized protein</fullName>
    </submittedName>
</protein>
<proteinExistence type="predicted"/>
<evidence type="ECO:0000313" key="3">
    <source>
        <dbReference type="Proteomes" id="UP001610446"/>
    </source>
</evidence>
<dbReference type="Proteomes" id="UP001610446">
    <property type="component" value="Unassembled WGS sequence"/>
</dbReference>
<organism evidence="2 3">
    <name type="scientific">Aspergillus pseudoustus</name>
    <dbReference type="NCBI Taxonomy" id="1810923"/>
    <lineage>
        <taxon>Eukaryota</taxon>
        <taxon>Fungi</taxon>
        <taxon>Dikarya</taxon>
        <taxon>Ascomycota</taxon>
        <taxon>Pezizomycotina</taxon>
        <taxon>Eurotiomycetes</taxon>
        <taxon>Eurotiomycetidae</taxon>
        <taxon>Eurotiales</taxon>
        <taxon>Aspergillaceae</taxon>
        <taxon>Aspergillus</taxon>
        <taxon>Aspergillus subgen. Nidulantes</taxon>
    </lineage>
</organism>
<feature type="chain" id="PRO_5045287319" evidence="1">
    <location>
        <begin position="21"/>
        <end position="318"/>
    </location>
</feature>
<dbReference type="EMBL" id="JBFXLU010000004">
    <property type="protein sequence ID" value="KAL2857302.1"/>
    <property type="molecule type" value="Genomic_DNA"/>
</dbReference>
<accession>A0ABR4KYG0</accession>
<name>A0ABR4KYG0_9EURO</name>
<evidence type="ECO:0000256" key="1">
    <source>
        <dbReference type="SAM" id="SignalP"/>
    </source>
</evidence>
<evidence type="ECO:0000313" key="2">
    <source>
        <dbReference type="EMBL" id="KAL2857302.1"/>
    </source>
</evidence>
<keyword evidence="3" id="KW-1185">Reference proteome</keyword>
<reference evidence="2 3" key="1">
    <citation type="submission" date="2024-07" db="EMBL/GenBank/DDBJ databases">
        <title>Section-level genome sequencing and comparative genomics of Aspergillus sections Usti and Cavernicolus.</title>
        <authorList>
            <consortium name="Lawrence Berkeley National Laboratory"/>
            <person name="Nybo J.L."/>
            <person name="Vesth T.C."/>
            <person name="Theobald S."/>
            <person name="Frisvad J.C."/>
            <person name="Larsen T.O."/>
            <person name="Kjaerboelling I."/>
            <person name="Rothschild-Mancinelli K."/>
            <person name="Lyhne E.K."/>
            <person name="Kogle M.E."/>
            <person name="Barry K."/>
            <person name="Clum A."/>
            <person name="Na H."/>
            <person name="Ledsgaard L."/>
            <person name="Lin J."/>
            <person name="Lipzen A."/>
            <person name="Kuo A."/>
            <person name="Riley R."/>
            <person name="Mondo S."/>
            <person name="Labutti K."/>
            <person name="Haridas S."/>
            <person name="Pangalinan J."/>
            <person name="Salamov A.A."/>
            <person name="Simmons B.A."/>
            <person name="Magnuson J.K."/>
            <person name="Chen J."/>
            <person name="Drula E."/>
            <person name="Henrissat B."/>
            <person name="Wiebenga A."/>
            <person name="Lubbers R.J."/>
            <person name="Gomes A.C."/>
            <person name="Makela M.R."/>
            <person name="Stajich J."/>
            <person name="Grigoriev I.V."/>
            <person name="Mortensen U.H."/>
            <person name="De Vries R.P."/>
            <person name="Baker S.E."/>
            <person name="Andersen M.R."/>
        </authorList>
    </citation>
    <scope>NUCLEOTIDE SEQUENCE [LARGE SCALE GENOMIC DNA]</scope>
    <source>
        <strain evidence="2 3">CBS 123904</strain>
    </source>
</reference>